<comment type="pathway">
    <text evidence="1 8">Bacterial outer membrane biogenesis; LPS core biosynthesis.</text>
</comment>
<dbReference type="GO" id="GO:0005886">
    <property type="term" value="C:plasma membrane"/>
    <property type="evidence" value="ECO:0007669"/>
    <property type="project" value="UniProtKB-SubCell"/>
</dbReference>
<dbReference type="UniPathway" id="UPA00958"/>
<dbReference type="Gene3D" id="3.40.50.2000">
    <property type="entry name" value="Glycogen Phosphorylase B"/>
    <property type="match status" value="1"/>
</dbReference>
<feature type="domain" description="3-deoxy-D-manno-octulosonic-acid transferase N-terminal" evidence="9">
    <location>
        <begin position="42"/>
        <end position="210"/>
    </location>
</feature>
<gene>
    <name evidence="10" type="ORF">CLV31_108182</name>
</gene>
<feature type="active site" description="Proton acceptor" evidence="7">
    <location>
        <position position="62"/>
    </location>
</feature>
<evidence type="ECO:0000313" key="10">
    <source>
        <dbReference type="EMBL" id="PZV82981.1"/>
    </source>
</evidence>
<dbReference type="Proteomes" id="UP000248917">
    <property type="component" value="Unassembled WGS sequence"/>
</dbReference>
<reference evidence="10 11" key="1">
    <citation type="submission" date="2018-06" db="EMBL/GenBank/DDBJ databases">
        <title>Genomic Encyclopedia of Archaeal and Bacterial Type Strains, Phase II (KMG-II): from individual species to whole genera.</title>
        <authorList>
            <person name="Goeker M."/>
        </authorList>
    </citation>
    <scope>NUCLEOTIDE SEQUENCE [LARGE SCALE GENOMIC DNA]</scope>
    <source>
        <strain evidence="10 11">T4</strain>
    </source>
</reference>
<dbReference type="PANTHER" id="PTHR42755">
    <property type="entry name" value="3-DEOXY-MANNO-OCTULOSONATE CYTIDYLYLTRANSFERASE"/>
    <property type="match status" value="1"/>
</dbReference>
<evidence type="ECO:0000313" key="11">
    <source>
        <dbReference type="Proteomes" id="UP000248917"/>
    </source>
</evidence>
<organism evidence="10 11">
    <name type="scientific">Algoriphagus aquaeductus</name>
    <dbReference type="NCBI Taxonomy" id="475299"/>
    <lineage>
        <taxon>Bacteria</taxon>
        <taxon>Pseudomonadati</taxon>
        <taxon>Bacteroidota</taxon>
        <taxon>Cytophagia</taxon>
        <taxon>Cytophagales</taxon>
        <taxon>Cyclobacteriaceae</taxon>
        <taxon>Algoriphagus</taxon>
    </lineage>
</organism>
<name>A0A326S073_9BACT</name>
<sequence>MMKFIYPVFLGLLTALLPVIGLFSPKVSGFLAGRRNLFIILQRYRNENPGPLAWFHVASLGEYEQARPVIAALKKSRENLAVVVSFFSSSGYDHVIKKPQPHVDFITYIPLDRKSWANRFVTILSPEIAFFVKYDLWYHHVLALKKMSVPTFLLAASFRENQIYFTWYGGFFRNILTQLDWIFTQNQQSIELLQKIGVSKTSLAGDTRFDRVAATAQSPKDLADVRTWVQGKPTMVVGSAWEEDMRYLIPLINSKPEYCWIVAPHDLNPEPMDRWASQIELPSKKYSQWTSADSNSVLFIDNIGMLSSLYQFARVAYVGGAFGKGLHNILEPLGFGVPVIFGKVKKAGKFPEAAQSQSVGCGFEIEDENQLQYIFAKLEEDDFYHKAKTSAQNWVSSNLGAADRIVSFIHAKNLST</sequence>
<dbReference type="EC" id="2.4.99.12" evidence="2 8"/>
<evidence type="ECO:0000256" key="4">
    <source>
        <dbReference type="ARBA" id="ARBA00022679"/>
    </source>
</evidence>
<proteinExistence type="inferred from homology"/>
<comment type="catalytic activity">
    <reaction evidence="6 8">
        <text>lipid IVA (E. coli) + CMP-3-deoxy-beta-D-manno-octulosonate = alpha-Kdo-(2-&gt;6)-lipid IVA (E. coli) + CMP + H(+)</text>
        <dbReference type="Rhea" id="RHEA:28066"/>
        <dbReference type="ChEBI" id="CHEBI:15378"/>
        <dbReference type="ChEBI" id="CHEBI:58603"/>
        <dbReference type="ChEBI" id="CHEBI:60364"/>
        <dbReference type="ChEBI" id="CHEBI:60377"/>
        <dbReference type="ChEBI" id="CHEBI:85987"/>
        <dbReference type="EC" id="2.4.99.12"/>
    </reaction>
</comment>
<dbReference type="SUPFAM" id="SSF53756">
    <property type="entry name" value="UDP-Glycosyltransferase/glycogen phosphorylase"/>
    <property type="match status" value="1"/>
</dbReference>
<keyword evidence="8" id="KW-1003">Cell membrane</keyword>
<protein>
    <recommendedName>
        <fullName evidence="3 8">3-deoxy-D-manno-octulosonic acid transferase</fullName>
        <shortName evidence="8">Kdo transferase</shortName>
        <ecNumber evidence="2 8">2.4.99.12</ecNumber>
    </recommendedName>
    <alternativeName>
        <fullName evidence="5 8">Lipid IV(A) 3-deoxy-D-manno-octulosonic acid transferase</fullName>
    </alternativeName>
</protein>
<accession>A0A326S073</accession>
<evidence type="ECO:0000259" key="9">
    <source>
        <dbReference type="Pfam" id="PF04413"/>
    </source>
</evidence>
<keyword evidence="11" id="KW-1185">Reference proteome</keyword>
<dbReference type="Pfam" id="PF04413">
    <property type="entry name" value="Glycos_transf_N"/>
    <property type="match status" value="1"/>
</dbReference>
<dbReference type="GO" id="GO:0009245">
    <property type="term" value="P:lipid A biosynthetic process"/>
    <property type="evidence" value="ECO:0007669"/>
    <property type="project" value="TreeGrafter"/>
</dbReference>
<dbReference type="EMBL" id="QKTX01000008">
    <property type="protein sequence ID" value="PZV82981.1"/>
    <property type="molecule type" value="Genomic_DNA"/>
</dbReference>
<keyword evidence="8" id="KW-0448">Lipopolysaccharide biosynthesis</keyword>
<dbReference type="Gene3D" id="3.40.50.11720">
    <property type="entry name" value="3-Deoxy-D-manno-octulosonic-acid transferase, N-terminal domain"/>
    <property type="match status" value="1"/>
</dbReference>
<evidence type="ECO:0000256" key="2">
    <source>
        <dbReference type="ARBA" id="ARBA00012621"/>
    </source>
</evidence>
<dbReference type="RefSeq" id="WP_245943394.1">
    <property type="nucleotide sequence ID" value="NZ_QKTX01000008.1"/>
</dbReference>
<evidence type="ECO:0000256" key="1">
    <source>
        <dbReference type="ARBA" id="ARBA00004713"/>
    </source>
</evidence>
<dbReference type="PANTHER" id="PTHR42755:SF1">
    <property type="entry name" value="3-DEOXY-D-MANNO-OCTULOSONIC ACID TRANSFERASE, MITOCHONDRIAL-RELATED"/>
    <property type="match status" value="1"/>
</dbReference>
<evidence type="ECO:0000256" key="7">
    <source>
        <dbReference type="PIRSR" id="PIRSR639901-1"/>
    </source>
</evidence>
<comment type="function">
    <text evidence="8">Involved in lipopolysaccharide (LPS) biosynthesis. Catalyzes the transfer of 3-deoxy-D-manno-octulosonate (Kdo) residue(s) from CMP-Kdo to lipid IV(A), the tetraacyldisaccharide-1,4'-bisphosphate precursor of lipid A.</text>
</comment>
<keyword evidence="4 8" id="KW-0808">Transferase</keyword>
<dbReference type="InterPro" id="IPR007507">
    <property type="entry name" value="Glycos_transf_N"/>
</dbReference>
<comment type="similarity">
    <text evidence="8">Belongs to the glycosyltransferase group 1 family.</text>
</comment>
<keyword evidence="8" id="KW-0472">Membrane</keyword>
<dbReference type="AlphaFoldDB" id="A0A326S073"/>
<dbReference type="InterPro" id="IPR038107">
    <property type="entry name" value="Glycos_transf_N_sf"/>
</dbReference>
<evidence type="ECO:0000256" key="3">
    <source>
        <dbReference type="ARBA" id="ARBA00019077"/>
    </source>
</evidence>
<evidence type="ECO:0000256" key="6">
    <source>
        <dbReference type="ARBA" id="ARBA00049183"/>
    </source>
</evidence>
<dbReference type="GO" id="GO:0009244">
    <property type="term" value="P:lipopolysaccharide core region biosynthetic process"/>
    <property type="evidence" value="ECO:0007669"/>
    <property type="project" value="UniProtKB-UniRule"/>
</dbReference>
<evidence type="ECO:0000256" key="8">
    <source>
        <dbReference type="RuleBase" id="RU365103"/>
    </source>
</evidence>
<comment type="caution">
    <text evidence="10">The sequence shown here is derived from an EMBL/GenBank/DDBJ whole genome shotgun (WGS) entry which is preliminary data.</text>
</comment>
<dbReference type="InterPro" id="IPR039901">
    <property type="entry name" value="Kdotransferase"/>
</dbReference>
<dbReference type="GO" id="GO:0043842">
    <property type="term" value="F:Kdo transferase activity"/>
    <property type="evidence" value="ECO:0007669"/>
    <property type="project" value="UniProtKB-EC"/>
</dbReference>
<evidence type="ECO:0000256" key="5">
    <source>
        <dbReference type="ARBA" id="ARBA00031445"/>
    </source>
</evidence>
<comment type="subcellular location">
    <subcellularLocation>
        <location evidence="8">Cell membrane</location>
    </subcellularLocation>
</comment>